<dbReference type="GO" id="GO:0016702">
    <property type="term" value="F:oxidoreductase activity, acting on single donors with incorporation of molecular oxygen, incorporation of two atoms of oxygen"/>
    <property type="evidence" value="ECO:0007669"/>
    <property type="project" value="InterPro"/>
</dbReference>
<evidence type="ECO:0000256" key="1">
    <source>
        <dbReference type="ARBA" id="ARBA00022723"/>
    </source>
</evidence>
<evidence type="ECO:0000256" key="4">
    <source>
        <dbReference type="ARBA" id="ARBA00023098"/>
    </source>
</evidence>
<name>A0A1R3JWG2_9ROSI</name>
<feature type="domain" description="Lipoxygenase" evidence="7">
    <location>
        <begin position="88"/>
        <end position="428"/>
    </location>
</feature>
<evidence type="ECO:0000256" key="3">
    <source>
        <dbReference type="ARBA" id="ARBA00023002"/>
    </source>
</evidence>
<protein>
    <submittedName>
        <fullName evidence="8">Lipoxygenase</fullName>
    </submittedName>
</protein>
<evidence type="ECO:0000259" key="6">
    <source>
        <dbReference type="PROSITE" id="PS50095"/>
    </source>
</evidence>
<evidence type="ECO:0000256" key="2">
    <source>
        <dbReference type="ARBA" id="ARBA00022964"/>
    </source>
</evidence>
<reference evidence="9" key="1">
    <citation type="submission" date="2013-09" db="EMBL/GenBank/DDBJ databases">
        <title>Corchorus olitorius genome sequencing.</title>
        <authorList>
            <person name="Alam M."/>
            <person name="Haque M.S."/>
            <person name="Islam M.S."/>
            <person name="Emdad E.M."/>
            <person name="Islam M.M."/>
            <person name="Ahmed B."/>
            <person name="Halim A."/>
            <person name="Hossen Q.M.M."/>
            <person name="Hossain M.Z."/>
            <person name="Ahmed R."/>
            <person name="Khan M.M."/>
            <person name="Islam R."/>
            <person name="Rashid M.M."/>
            <person name="Khan S.A."/>
            <person name="Rahman M.S."/>
            <person name="Alam M."/>
            <person name="Yahiya A.S."/>
            <person name="Khan M.S."/>
            <person name="Azam M.S."/>
            <person name="Haque T."/>
            <person name="Lashkar M.Z.H."/>
            <person name="Akhand A.I."/>
            <person name="Morshed G."/>
            <person name="Roy S."/>
            <person name="Uddin K.S."/>
            <person name="Rabeya T."/>
            <person name="Hossain A.S."/>
            <person name="Chowdhury A."/>
            <person name="Snigdha A.R."/>
            <person name="Mortoza M.S."/>
            <person name="Matin S.A."/>
            <person name="Hoque S.M.E."/>
            <person name="Islam M.K."/>
            <person name="Roy D.K."/>
            <person name="Haider R."/>
            <person name="Moosa M.M."/>
            <person name="Elias S.M."/>
            <person name="Hasan A.M."/>
            <person name="Jahan S."/>
            <person name="Shafiuddin M."/>
            <person name="Mahmood N."/>
            <person name="Shommy N.S."/>
        </authorList>
    </citation>
    <scope>NUCLEOTIDE SEQUENCE [LARGE SCALE GENOMIC DNA]</scope>
    <source>
        <strain evidence="9">cv. O-4</strain>
    </source>
</reference>
<dbReference type="SUPFAM" id="SSF48484">
    <property type="entry name" value="Lipoxigenase"/>
    <property type="match status" value="1"/>
</dbReference>
<dbReference type="OrthoDB" id="1723691at2759"/>
<sequence length="428" mass="48562">MGTKKHKIQATVVIIGRIPCNEAGNFVSATPYQISLQLSSQKQNVSFRLVSADNSNIGDPAYLEDKNGADSIYSVNFDWDEKFGTPGAILVRNSLENTEFYLKSVTLENVPGRSRIHFVCNSWVYKDEKNHSDRVFFTNKTLGGNAEFPYPRRDPSCESRIPLLKSLLIYVPRDEKFSFMKLSDFLGYALKLLPQNVFPFFEAFVGDPPKEFASFNEVLNIYGDQGPLRKASSMLDESLKEFFKYPRPQVIQTDTSAWRTDAEFGREMLAGVNPVVICRLQEFPPTSKLDPKVYGNQNSLIRKEHIERNMCGCTIEETLKDNKLFILDHHDSLMPYLRRINTTSTKLYASRTLLLLTTEGTLKPLAIELSYPHPEADIYGCVSKVYTPAEGGVEATIWELAKAYIAVNDSGYHQLISHWYAICRDELA</sequence>
<evidence type="ECO:0000313" key="9">
    <source>
        <dbReference type="Proteomes" id="UP000187203"/>
    </source>
</evidence>
<dbReference type="SUPFAM" id="SSF49723">
    <property type="entry name" value="Lipase/lipooxygenase domain (PLAT/LH2 domain)"/>
    <property type="match status" value="1"/>
</dbReference>
<dbReference type="PROSITE" id="PS51393">
    <property type="entry name" value="LIPOXYGENASE_3"/>
    <property type="match status" value="1"/>
</dbReference>
<gene>
    <name evidence="8" type="ORF">COLO4_13446</name>
</gene>
<dbReference type="FunFam" id="3.10.450.60:FF:000002">
    <property type="entry name" value="Lipoxygenase"/>
    <property type="match status" value="1"/>
</dbReference>
<dbReference type="InterPro" id="IPR000907">
    <property type="entry name" value="LipOase"/>
</dbReference>
<accession>A0A1R3JWG2</accession>
<dbReference type="AlphaFoldDB" id="A0A1R3JWG2"/>
<keyword evidence="3" id="KW-0560">Oxidoreductase</keyword>
<dbReference type="InterPro" id="IPR036392">
    <property type="entry name" value="PLAT/LH2_dom_sf"/>
</dbReference>
<dbReference type="GO" id="GO:0034440">
    <property type="term" value="P:lipid oxidation"/>
    <property type="evidence" value="ECO:0007669"/>
    <property type="project" value="InterPro"/>
</dbReference>
<dbReference type="Gene3D" id="1.20.245.10">
    <property type="entry name" value="Lipoxygenase-1, Domain 5"/>
    <property type="match status" value="1"/>
</dbReference>
<feature type="domain" description="PLAT" evidence="6">
    <location>
        <begin position="28"/>
        <end position="138"/>
    </location>
</feature>
<dbReference type="EMBL" id="AWUE01015175">
    <property type="protein sequence ID" value="OMO99196.1"/>
    <property type="molecule type" value="Genomic_DNA"/>
</dbReference>
<comment type="caution">
    <text evidence="8">The sequence shown here is derived from an EMBL/GenBank/DDBJ whole genome shotgun (WGS) entry which is preliminary data.</text>
</comment>
<keyword evidence="1" id="KW-0479">Metal-binding</keyword>
<dbReference type="Gene3D" id="4.10.372.10">
    <property type="entry name" value="Lipoxygenase-1, Domain 3"/>
    <property type="match status" value="1"/>
</dbReference>
<evidence type="ECO:0000313" key="8">
    <source>
        <dbReference type="EMBL" id="OMO99196.1"/>
    </source>
</evidence>
<dbReference type="InterPro" id="IPR036226">
    <property type="entry name" value="LipOase_C_sf"/>
</dbReference>
<dbReference type="PANTHER" id="PTHR11771">
    <property type="entry name" value="LIPOXYGENASE"/>
    <property type="match status" value="1"/>
</dbReference>
<dbReference type="Gene3D" id="2.60.60.20">
    <property type="entry name" value="PLAT/LH2 domain"/>
    <property type="match status" value="1"/>
</dbReference>
<dbReference type="SMART" id="SM00308">
    <property type="entry name" value="LH2"/>
    <property type="match status" value="1"/>
</dbReference>
<evidence type="ECO:0000256" key="5">
    <source>
        <dbReference type="PROSITE-ProRule" id="PRU00152"/>
    </source>
</evidence>
<evidence type="ECO:0000259" key="7">
    <source>
        <dbReference type="PROSITE" id="PS51393"/>
    </source>
</evidence>
<keyword evidence="4" id="KW-0443">Lipid metabolism</keyword>
<dbReference type="InterPro" id="IPR027433">
    <property type="entry name" value="Lipoxygenase_dom_3"/>
</dbReference>
<dbReference type="STRING" id="93759.A0A1R3JWG2"/>
<dbReference type="Proteomes" id="UP000187203">
    <property type="component" value="Unassembled WGS sequence"/>
</dbReference>
<dbReference type="PROSITE" id="PS50095">
    <property type="entry name" value="PLAT"/>
    <property type="match status" value="1"/>
</dbReference>
<keyword evidence="2" id="KW-0223">Dioxygenase</keyword>
<dbReference type="InterPro" id="IPR001024">
    <property type="entry name" value="PLAT/LH2_dom"/>
</dbReference>
<dbReference type="GO" id="GO:0046872">
    <property type="term" value="F:metal ion binding"/>
    <property type="evidence" value="ECO:0007669"/>
    <property type="project" value="UniProtKB-KW"/>
</dbReference>
<dbReference type="Pfam" id="PF00305">
    <property type="entry name" value="Lipoxygenase"/>
    <property type="match status" value="1"/>
</dbReference>
<comment type="caution">
    <text evidence="5">Lacks conserved residue(s) required for the propagation of feature annotation.</text>
</comment>
<dbReference type="InterPro" id="IPR013819">
    <property type="entry name" value="LipOase_C"/>
</dbReference>
<organism evidence="8 9">
    <name type="scientific">Corchorus olitorius</name>
    <dbReference type="NCBI Taxonomy" id="93759"/>
    <lineage>
        <taxon>Eukaryota</taxon>
        <taxon>Viridiplantae</taxon>
        <taxon>Streptophyta</taxon>
        <taxon>Embryophyta</taxon>
        <taxon>Tracheophyta</taxon>
        <taxon>Spermatophyta</taxon>
        <taxon>Magnoliopsida</taxon>
        <taxon>eudicotyledons</taxon>
        <taxon>Gunneridae</taxon>
        <taxon>Pentapetalae</taxon>
        <taxon>rosids</taxon>
        <taxon>malvids</taxon>
        <taxon>Malvales</taxon>
        <taxon>Malvaceae</taxon>
        <taxon>Grewioideae</taxon>
        <taxon>Apeibeae</taxon>
        <taxon>Corchorus</taxon>
    </lineage>
</organism>
<dbReference type="Gene3D" id="3.10.450.60">
    <property type="match status" value="1"/>
</dbReference>
<proteinExistence type="predicted"/>
<keyword evidence="9" id="KW-1185">Reference proteome</keyword>